<dbReference type="Proteomes" id="UP000639772">
    <property type="component" value="Unassembled WGS sequence"/>
</dbReference>
<protein>
    <submittedName>
        <fullName evidence="3">Uncharacterized protein</fullName>
    </submittedName>
</protein>
<evidence type="ECO:0000256" key="1">
    <source>
        <dbReference type="SAM" id="MobiDB-lite"/>
    </source>
</evidence>
<comment type="caution">
    <text evidence="3">The sequence shown here is derived from an EMBL/GenBank/DDBJ whole genome shotgun (WGS) entry which is preliminary data.</text>
</comment>
<dbReference type="Proteomes" id="UP000636800">
    <property type="component" value="Chromosome 2"/>
</dbReference>
<accession>A0A835RY83</accession>
<organism evidence="3 5">
    <name type="scientific">Vanilla planifolia</name>
    <name type="common">Vanilla</name>
    <dbReference type="NCBI Taxonomy" id="51239"/>
    <lineage>
        <taxon>Eukaryota</taxon>
        <taxon>Viridiplantae</taxon>
        <taxon>Streptophyta</taxon>
        <taxon>Embryophyta</taxon>
        <taxon>Tracheophyta</taxon>
        <taxon>Spermatophyta</taxon>
        <taxon>Magnoliopsida</taxon>
        <taxon>Liliopsida</taxon>
        <taxon>Asparagales</taxon>
        <taxon>Orchidaceae</taxon>
        <taxon>Vanilloideae</taxon>
        <taxon>Vanilleae</taxon>
        <taxon>Vanilla</taxon>
    </lineage>
</organism>
<sequence length="106" mass="11451">MINSADAECPGWRIKATIGVLKPPHLFLRRRPNPSEPFIRATKSSVTAKLARVAGSIPTTENLGPVGRIDVPSAHRLFSPNPSLATSHLRGIPQHLSSSRPLGYIP</sequence>
<proteinExistence type="predicted"/>
<name>A0A835RY83_VANPL</name>
<evidence type="ECO:0000313" key="4">
    <source>
        <dbReference type="Proteomes" id="UP000636800"/>
    </source>
</evidence>
<keyword evidence="4" id="KW-1185">Reference proteome</keyword>
<dbReference type="AlphaFoldDB" id="A0A835RY83"/>
<evidence type="ECO:0000313" key="3">
    <source>
        <dbReference type="EMBL" id="KAG0493817.1"/>
    </source>
</evidence>
<gene>
    <name evidence="3" type="ORF">HPP92_004811</name>
    <name evidence="2" type="ORF">HPP92_005174</name>
</gene>
<dbReference type="OrthoDB" id="1000931at2759"/>
<reference evidence="4 5" key="1">
    <citation type="journal article" date="2020" name="Nat. Food">
        <title>A phased Vanilla planifolia genome enables genetic improvement of flavour and production.</title>
        <authorList>
            <person name="Hasing T."/>
            <person name="Tang H."/>
            <person name="Brym M."/>
            <person name="Khazi F."/>
            <person name="Huang T."/>
            <person name="Chambers A.H."/>
        </authorList>
    </citation>
    <scope>NUCLEOTIDE SEQUENCE [LARGE SCALE GENOMIC DNA]</scope>
    <source>
        <tissue evidence="3">Leaf</tissue>
    </source>
</reference>
<dbReference type="EMBL" id="JADCNM010000002">
    <property type="protein sequence ID" value="KAG0493817.1"/>
    <property type="molecule type" value="Genomic_DNA"/>
</dbReference>
<evidence type="ECO:0000313" key="2">
    <source>
        <dbReference type="EMBL" id="KAG0491776.1"/>
    </source>
</evidence>
<dbReference type="EMBL" id="JADCNL010000002">
    <property type="protein sequence ID" value="KAG0491776.1"/>
    <property type="molecule type" value="Genomic_DNA"/>
</dbReference>
<feature type="region of interest" description="Disordered" evidence="1">
    <location>
        <begin position="82"/>
        <end position="106"/>
    </location>
</feature>
<evidence type="ECO:0000313" key="5">
    <source>
        <dbReference type="Proteomes" id="UP000639772"/>
    </source>
</evidence>